<dbReference type="RefSeq" id="WP_099520074.1">
    <property type="nucleotide sequence ID" value="NZ_CP016808.1"/>
</dbReference>
<dbReference type="InterPro" id="IPR013342">
    <property type="entry name" value="Mandelate_racemase_C"/>
</dbReference>
<dbReference type="GO" id="GO:0000287">
    <property type="term" value="F:magnesium ion binding"/>
    <property type="evidence" value="ECO:0007669"/>
    <property type="project" value="TreeGrafter"/>
</dbReference>
<dbReference type="SUPFAM" id="SSF54826">
    <property type="entry name" value="Enolase N-terminal domain-like"/>
    <property type="match status" value="1"/>
</dbReference>
<dbReference type="InterPro" id="IPR018110">
    <property type="entry name" value="Mandel_Rmase/mucon_lact_enz_CS"/>
</dbReference>
<dbReference type="InterPro" id="IPR036849">
    <property type="entry name" value="Enolase-like_C_sf"/>
</dbReference>
<comment type="cofactor">
    <cofactor evidence="1">
        <name>Mg(2+)</name>
        <dbReference type="ChEBI" id="CHEBI:18420"/>
    </cofactor>
</comment>
<dbReference type="AlphaFoldDB" id="A0A1B2DMT7"/>
<dbReference type="InterPro" id="IPR029017">
    <property type="entry name" value="Enolase-like_N"/>
</dbReference>
<dbReference type="InterPro" id="IPR029065">
    <property type="entry name" value="Enolase_C-like"/>
</dbReference>
<dbReference type="Pfam" id="PF13378">
    <property type="entry name" value="MR_MLE_C"/>
    <property type="match status" value="1"/>
</dbReference>
<protein>
    <submittedName>
        <fullName evidence="5">Mandelate racemase</fullName>
    </submittedName>
</protein>
<dbReference type="GO" id="GO:0016052">
    <property type="term" value="P:carbohydrate catabolic process"/>
    <property type="evidence" value="ECO:0007669"/>
    <property type="project" value="TreeGrafter"/>
</dbReference>
<sequence>MKITKVETFVLHVPIDPPITDAINVAQHWGLAGVRIFTDEGYVGYGYTGTCAHGDDMIVDTIERYYAPELIGKDPFMVKEIWDTLRYGKMHWIGRAGIAHMALAAVDIALWDIMAKASNKPLWQYLGGHKSTGIKAYNTNGGWLNWPLERLLKDVTDIVEQGFTGVKIKVGKADPHEDFERVKAVRQAIGDKTIFMIDVNQQWNINTAMTWGKKLEQFDLFWLEEPLNPDDIMGHRKLADALNVPIALGEHVYSKYAFRDYIHQGAIEYCQVDVTRVAGITEWLQVAGLAASYDIPICPHVGDMGQIHQHLVAATSGAIMLEYIPWIRTIFVEPATVKNGFYVLPELPGASTEIIPRYFDQYRIR</sequence>
<dbReference type="InterPro" id="IPR013341">
    <property type="entry name" value="Mandelate_racemase_N_dom"/>
</dbReference>
<accession>A0A1B2DMT7</accession>
<dbReference type="EMBL" id="CP016808">
    <property type="protein sequence ID" value="ANY69025.1"/>
    <property type="molecule type" value="Genomic_DNA"/>
</dbReference>
<dbReference type="Gene3D" id="3.20.20.120">
    <property type="entry name" value="Enolase-like C-terminal domain"/>
    <property type="match status" value="1"/>
</dbReference>
<evidence type="ECO:0000256" key="2">
    <source>
        <dbReference type="ARBA" id="ARBA00022723"/>
    </source>
</evidence>
<dbReference type="Pfam" id="PF02746">
    <property type="entry name" value="MR_MLE_N"/>
    <property type="match status" value="1"/>
</dbReference>
<evidence type="ECO:0000256" key="1">
    <source>
        <dbReference type="ARBA" id="ARBA00001946"/>
    </source>
</evidence>
<dbReference type="SMART" id="SM00922">
    <property type="entry name" value="MR_MLE"/>
    <property type="match status" value="1"/>
</dbReference>
<evidence type="ECO:0000313" key="5">
    <source>
        <dbReference type="EMBL" id="ANY69025.1"/>
    </source>
</evidence>
<dbReference type="SFLD" id="SFLDS00001">
    <property type="entry name" value="Enolase"/>
    <property type="match status" value="1"/>
</dbReference>
<dbReference type="GO" id="GO:0016836">
    <property type="term" value="F:hydro-lyase activity"/>
    <property type="evidence" value="ECO:0007669"/>
    <property type="project" value="TreeGrafter"/>
</dbReference>
<reference evidence="5" key="1">
    <citation type="submission" date="2016-08" db="EMBL/GenBank/DDBJ databases">
        <title>Complete Genome Seqeunce of Paenibacillus sp. BIHB 4019 from tea rhizoplane.</title>
        <authorList>
            <person name="Thakur R."/>
            <person name="Swarnkar M.K."/>
            <person name="Gulati A."/>
        </authorList>
    </citation>
    <scope>NUCLEOTIDE SEQUENCE [LARGE SCALE GENOMIC DNA]</scope>
    <source>
        <strain evidence="5">BIHB4019</strain>
    </source>
</reference>
<evidence type="ECO:0000256" key="3">
    <source>
        <dbReference type="ARBA" id="ARBA00022842"/>
    </source>
</evidence>
<evidence type="ECO:0000259" key="4">
    <source>
        <dbReference type="SMART" id="SM00922"/>
    </source>
</evidence>
<organism evidence="5">
    <name type="scientific">Paenibacillus sp. BIHB 4019</name>
    <dbReference type="NCBI Taxonomy" id="1870819"/>
    <lineage>
        <taxon>Bacteria</taxon>
        <taxon>Bacillati</taxon>
        <taxon>Bacillota</taxon>
        <taxon>Bacilli</taxon>
        <taxon>Bacillales</taxon>
        <taxon>Paenibacillaceae</taxon>
        <taxon>Paenibacillus</taxon>
    </lineage>
</organism>
<name>A0A1B2DMT7_9BACL</name>
<dbReference type="GO" id="GO:0009063">
    <property type="term" value="P:amino acid catabolic process"/>
    <property type="evidence" value="ECO:0007669"/>
    <property type="project" value="InterPro"/>
</dbReference>
<dbReference type="PANTHER" id="PTHR13794:SF58">
    <property type="entry name" value="MITOCHONDRIAL ENOLASE SUPERFAMILY MEMBER 1"/>
    <property type="match status" value="1"/>
</dbReference>
<dbReference type="SUPFAM" id="SSF51604">
    <property type="entry name" value="Enolase C-terminal domain-like"/>
    <property type="match status" value="1"/>
</dbReference>
<proteinExistence type="predicted"/>
<feature type="domain" description="Mandelate racemase/muconate lactonizing enzyme C-terminal" evidence="4">
    <location>
        <begin position="148"/>
        <end position="245"/>
    </location>
</feature>
<keyword evidence="2" id="KW-0479">Metal-binding</keyword>
<dbReference type="CDD" id="cd03316">
    <property type="entry name" value="MR_like"/>
    <property type="match status" value="1"/>
</dbReference>
<gene>
    <name evidence="5" type="ORF">BBD42_22965</name>
</gene>
<dbReference type="Gene3D" id="3.30.390.10">
    <property type="entry name" value="Enolase-like, N-terminal domain"/>
    <property type="match status" value="1"/>
</dbReference>
<dbReference type="SFLD" id="SFLDG00179">
    <property type="entry name" value="mandelate_racemase"/>
    <property type="match status" value="1"/>
</dbReference>
<dbReference type="InterPro" id="IPR046945">
    <property type="entry name" value="RHMD-like"/>
</dbReference>
<dbReference type="PROSITE" id="PS00909">
    <property type="entry name" value="MR_MLE_2"/>
    <property type="match status" value="1"/>
</dbReference>
<dbReference type="PANTHER" id="PTHR13794">
    <property type="entry name" value="ENOLASE SUPERFAMILY, MANDELATE RACEMASE"/>
    <property type="match status" value="1"/>
</dbReference>
<keyword evidence="3" id="KW-0460">Magnesium</keyword>